<evidence type="ECO:0000256" key="3">
    <source>
        <dbReference type="SAM" id="Coils"/>
    </source>
</evidence>
<dbReference type="EMBL" id="UINC01001128">
    <property type="protein sequence ID" value="SUZ71668.1"/>
    <property type="molecule type" value="Genomic_DNA"/>
</dbReference>
<evidence type="ECO:0000256" key="1">
    <source>
        <dbReference type="ARBA" id="ARBA00004196"/>
    </source>
</evidence>
<dbReference type="InterPro" id="IPR058649">
    <property type="entry name" value="CzcB_C"/>
</dbReference>
<dbReference type="Gene3D" id="2.40.420.20">
    <property type="match status" value="1"/>
</dbReference>
<dbReference type="GO" id="GO:0030313">
    <property type="term" value="C:cell envelope"/>
    <property type="evidence" value="ECO:0007669"/>
    <property type="project" value="UniProtKB-SubCell"/>
</dbReference>
<evidence type="ECO:0008006" key="8">
    <source>
        <dbReference type="Google" id="ProtNLM"/>
    </source>
</evidence>
<reference evidence="7" key="1">
    <citation type="submission" date="2018-05" db="EMBL/GenBank/DDBJ databases">
        <authorList>
            <person name="Lanie J.A."/>
            <person name="Ng W.-L."/>
            <person name="Kazmierczak K.M."/>
            <person name="Andrzejewski T.M."/>
            <person name="Davidsen T.M."/>
            <person name="Wayne K.J."/>
            <person name="Tettelin H."/>
            <person name="Glass J.I."/>
            <person name="Rusch D."/>
            <person name="Podicherti R."/>
            <person name="Tsui H.-C.T."/>
            <person name="Winkler M.E."/>
        </authorList>
    </citation>
    <scope>NUCLEOTIDE SEQUENCE</scope>
</reference>
<evidence type="ECO:0000256" key="2">
    <source>
        <dbReference type="ARBA" id="ARBA00023054"/>
    </source>
</evidence>
<protein>
    <recommendedName>
        <fullName evidence="8">RND efflux pump membrane fusion protein barrel-sandwich domain-containing protein</fullName>
    </recommendedName>
</protein>
<proteinExistence type="predicted"/>
<feature type="coiled-coil region" evidence="3">
    <location>
        <begin position="409"/>
        <end position="466"/>
    </location>
</feature>
<dbReference type="Pfam" id="PF25990">
    <property type="entry name" value="Beta-barrel_YknX"/>
    <property type="match status" value="1"/>
</dbReference>
<evidence type="ECO:0000313" key="7">
    <source>
        <dbReference type="EMBL" id="SUZ71668.1"/>
    </source>
</evidence>
<name>A0A381PYH3_9ZZZZ</name>
<feature type="compositionally biased region" description="Gly residues" evidence="4">
    <location>
        <begin position="288"/>
        <end position="306"/>
    </location>
</feature>
<sequence length="704" mass="78307">MLAKLMAKIPSPMKKTVADLKARYLAARKTTQYTIAAGSGVVLLLILGSFSGGSSTVESTITFEARRGDLEITVLEGGALEALQSQEIRSRIKGREGVKILTIVEEGYQVTPRDVDARLVLVELDKSQLIDQQLNQEIAVETAEATYIERKAQYEIQLNENVTALNDRRQDMRFTRLDFEKFLGGNIVNEIIAQLEIEERIAKAEAADLAALSKPLNSALEGLETEIEAEPLLDSIDLDSMPPPMRERIEEMMADNGGQLPKEILENMQRFAQGGFTGSGFPSVAFGGGPQGRGGFGRGRRAGQGQGQVEDASPTSLEVPQLTLQPLIPEGIDIEVSLLMDDSYMAIRDTLDFTQYADIDQLEDGEAKQQLRNLLDELQVSQEEYFLAQDRIEGQRRLEARGFITPTELEAEELNLSKARNRQAQKETALVLYIQYTFPKDAEQKLSEYENAIMSYQRQLKENIAEQAQDEARFSSAARKFNLERVKLTDIDEQLEFATIRAELPGMVVYGAADQNQARYRGSSSQEAVQEGATVRERQAILTIPDMREMAVKTNIHESAVQRVAVGQAVRVGIDAFPDERLTGVVTKVAVVADSANAFMNPDLKVYPTTIKIEGTYDWLRPGMSAEVEILVDKLEDVIYVPLQAVTYWDDKRVVYVDNFGNPERREVEVGAFSDSFIELTSGLRAGEEVLLLPPQQSLTDLSF</sequence>
<dbReference type="InterPro" id="IPR058636">
    <property type="entry name" value="Beta-barrel_YknX"/>
</dbReference>
<dbReference type="AlphaFoldDB" id="A0A381PYH3"/>
<dbReference type="Gene3D" id="2.40.30.170">
    <property type="match status" value="1"/>
</dbReference>
<accession>A0A381PYH3</accession>
<dbReference type="Pfam" id="PF25975">
    <property type="entry name" value="CzcB_C"/>
    <property type="match status" value="1"/>
</dbReference>
<dbReference type="PANTHER" id="PTHR32347">
    <property type="entry name" value="EFFLUX SYSTEM COMPONENT YKNX-RELATED"/>
    <property type="match status" value="1"/>
</dbReference>
<feature type="domain" description="YknX-like beta-barrel" evidence="6">
    <location>
        <begin position="550"/>
        <end position="630"/>
    </location>
</feature>
<gene>
    <name evidence="7" type="ORF">METZ01_LOCUS24522</name>
</gene>
<feature type="domain" description="CzcB-like C-terminal circularly permuted SH3-like" evidence="5">
    <location>
        <begin position="640"/>
        <end position="690"/>
    </location>
</feature>
<dbReference type="InterPro" id="IPR050465">
    <property type="entry name" value="UPF0194_transport"/>
</dbReference>
<evidence type="ECO:0000256" key="4">
    <source>
        <dbReference type="SAM" id="MobiDB-lite"/>
    </source>
</evidence>
<keyword evidence="2 3" id="KW-0175">Coiled coil</keyword>
<evidence type="ECO:0000259" key="6">
    <source>
        <dbReference type="Pfam" id="PF25990"/>
    </source>
</evidence>
<comment type="subcellular location">
    <subcellularLocation>
        <location evidence="1">Cell envelope</location>
    </subcellularLocation>
</comment>
<feature type="region of interest" description="Disordered" evidence="4">
    <location>
        <begin position="288"/>
        <end position="321"/>
    </location>
</feature>
<dbReference type="PANTHER" id="PTHR32347:SF23">
    <property type="entry name" value="BLL5650 PROTEIN"/>
    <property type="match status" value="1"/>
</dbReference>
<organism evidence="7">
    <name type="scientific">marine metagenome</name>
    <dbReference type="NCBI Taxonomy" id="408172"/>
    <lineage>
        <taxon>unclassified sequences</taxon>
        <taxon>metagenomes</taxon>
        <taxon>ecological metagenomes</taxon>
    </lineage>
</organism>
<evidence type="ECO:0000259" key="5">
    <source>
        <dbReference type="Pfam" id="PF25975"/>
    </source>
</evidence>